<name>A0A8J2PSV5_9BILA</name>
<evidence type="ECO:0000313" key="3">
    <source>
        <dbReference type="Proteomes" id="UP000746747"/>
    </source>
</evidence>
<feature type="region of interest" description="Disordered" evidence="1">
    <location>
        <begin position="347"/>
        <end position="367"/>
    </location>
</feature>
<proteinExistence type="predicted"/>
<sequence length="431" mass="48141">MDFHPWSDKEAGDRIAQKRYGNAMVIYMVSLECATTEIKWTWRCASTNYRISRCIAFIMLLLNHQNSHRNLFMVDVGSKSANIQFATGVDSLDSGPSCSEASSISSSAPAVLVNLHKEPLSPVSERYRLKKFHLQEKYDYIYLSNSRLRNRLYHIKKEINHLKRLKRVLCQRLFTFRDPFMDSCLEIPDNDPASSTTEKISTDALGKPSGSSKKKKAADVKRVSQHQSNNPDCGEDQSVYGLLKIQGARLSKYPGMDPSLCTCWKVVPRENESEVSGVEKHSRSVLSITKCGAVSLGACLGFSYFKLGKLLCPKFYYQVNEVSSMVEIAKNSVISIIDSVITESHEERVRANQNSNGQKTSQQSPIVPALSESVRNEAGNEGVSEDGEPVIERMLHSSSVDHLLPVDPDSDPNNVLTGFGENLEENFMAQD</sequence>
<dbReference type="Proteomes" id="UP000746747">
    <property type="component" value="Unassembled WGS sequence"/>
</dbReference>
<protein>
    <submittedName>
        <fullName evidence="2">Uncharacterized protein</fullName>
    </submittedName>
</protein>
<dbReference type="OrthoDB" id="5875701at2759"/>
<dbReference type="EMBL" id="CAKAEH010001289">
    <property type="protein sequence ID" value="CAG9534116.1"/>
    <property type="molecule type" value="Genomic_DNA"/>
</dbReference>
<dbReference type="AlphaFoldDB" id="A0A8J2PSV5"/>
<feature type="compositionally biased region" description="Polar residues" evidence="1">
    <location>
        <begin position="351"/>
        <end position="365"/>
    </location>
</feature>
<accession>A0A8J2PSV5</accession>
<evidence type="ECO:0000313" key="2">
    <source>
        <dbReference type="EMBL" id="CAG9534116.1"/>
    </source>
</evidence>
<feature type="region of interest" description="Disordered" evidence="1">
    <location>
        <begin position="191"/>
        <end position="235"/>
    </location>
</feature>
<keyword evidence="3" id="KW-1185">Reference proteome</keyword>
<reference evidence="2" key="1">
    <citation type="submission" date="2021-09" db="EMBL/GenBank/DDBJ databases">
        <authorList>
            <consortium name="Pathogen Informatics"/>
        </authorList>
    </citation>
    <scope>NUCLEOTIDE SEQUENCE</scope>
</reference>
<gene>
    <name evidence="2" type="ORF">CJOHNSTONI_LOCUS4285</name>
</gene>
<evidence type="ECO:0000256" key="1">
    <source>
        <dbReference type="SAM" id="MobiDB-lite"/>
    </source>
</evidence>
<organism evidence="2 3">
    <name type="scientific">Cercopithifilaria johnstoni</name>
    <dbReference type="NCBI Taxonomy" id="2874296"/>
    <lineage>
        <taxon>Eukaryota</taxon>
        <taxon>Metazoa</taxon>
        <taxon>Ecdysozoa</taxon>
        <taxon>Nematoda</taxon>
        <taxon>Chromadorea</taxon>
        <taxon>Rhabditida</taxon>
        <taxon>Spirurina</taxon>
        <taxon>Spiruromorpha</taxon>
        <taxon>Filarioidea</taxon>
        <taxon>Onchocercidae</taxon>
        <taxon>Cercopithifilaria</taxon>
    </lineage>
</organism>
<comment type="caution">
    <text evidence="2">The sequence shown here is derived from an EMBL/GenBank/DDBJ whole genome shotgun (WGS) entry which is preliminary data.</text>
</comment>